<proteinExistence type="predicted"/>
<keyword evidence="3" id="KW-1185">Reference proteome</keyword>
<evidence type="ECO:0000313" key="3">
    <source>
        <dbReference type="Proteomes" id="UP001066276"/>
    </source>
</evidence>
<evidence type="ECO:0000256" key="1">
    <source>
        <dbReference type="SAM" id="MobiDB-lite"/>
    </source>
</evidence>
<dbReference type="InterPro" id="IPR042566">
    <property type="entry name" value="L1_C"/>
</dbReference>
<feature type="region of interest" description="Disordered" evidence="1">
    <location>
        <begin position="1"/>
        <end position="93"/>
    </location>
</feature>
<organism evidence="2 3">
    <name type="scientific">Pleurodeles waltl</name>
    <name type="common">Iberian ribbed newt</name>
    <dbReference type="NCBI Taxonomy" id="8319"/>
    <lineage>
        <taxon>Eukaryota</taxon>
        <taxon>Metazoa</taxon>
        <taxon>Chordata</taxon>
        <taxon>Craniata</taxon>
        <taxon>Vertebrata</taxon>
        <taxon>Euteleostomi</taxon>
        <taxon>Amphibia</taxon>
        <taxon>Batrachia</taxon>
        <taxon>Caudata</taxon>
        <taxon>Salamandroidea</taxon>
        <taxon>Salamandridae</taxon>
        <taxon>Pleurodelinae</taxon>
        <taxon>Pleurodeles</taxon>
    </lineage>
</organism>
<dbReference type="Proteomes" id="UP001066276">
    <property type="component" value="Chromosome 2_1"/>
</dbReference>
<comment type="caution">
    <text evidence="2">The sequence shown here is derived from an EMBL/GenBank/DDBJ whole genome shotgun (WGS) entry which is preliminary data.</text>
</comment>
<dbReference type="Gene3D" id="3.30.250.20">
    <property type="entry name" value="L1 transposable element, C-terminal domain"/>
    <property type="match status" value="1"/>
</dbReference>
<dbReference type="AlphaFoldDB" id="A0AAV7V6L7"/>
<protein>
    <submittedName>
        <fullName evidence="2">Uncharacterized protein</fullName>
    </submittedName>
</protein>
<dbReference type="EMBL" id="JANPWB010000003">
    <property type="protein sequence ID" value="KAJ1197118.1"/>
    <property type="molecule type" value="Genomic_DNA"/>
</dbReference>
<accession>A0AAV7V6L7</accession>
<name>A0AAV7V6L7_PLEWA</name>
<evidence type="ECO:0000313" key="2">
    <source>
        <dbReference type="EMBL" id="KAJ1197118.1"/>
    </source>
</evidence>
<sequence length="151" mass="16790">MRGLGGESWWSGPSAEWPGGIRETQLRGEVTKEVIGGWCGPRVNRGMRVRKMGKPDKNQAKPQFNRRKSSSPAGGGAEPGLERRPGMPSDALLGKKQLRELHLEYRMLYPAKLRVEVDGRPLFFTDHKKLAQFVKRRGADKGSCSADDTDS</sequence>
<reference evidence="2" key="1">
    <citation type="journal article" date="2022" name="bioRxiv">
        <title>Sequencing and chromosome-scale assembly of the giantPleurodeles waltlgenome.</title>
        <authorList>
            <person name="Brown T."/>
            <person name="Elewa A."/>
            <person name="Iarovenko S."/>
            <person name="Subramanian E."/>
            <person name="Araus A.J."/>
            <person name="Petzold A."/>
            <person name="Susuki M."/>
            <person name="Suzuki K.-i.T."/>
            <person name="Hayashi T."/>
            <person name="Toyoda A."/>
            <person name="Oliveira C."/>
            <person name="Osipova E."/>
            <person name="Leigh N.D."/>
            <person name="Simon A."/>
            <person name="Yun M.H."/>
        </authorList>
    </citation>
    <scope>NUCLEOTIDE SEQUENCE</scope>
    <source>
        <strain evidence="2">20211129_DDA</strain>
        <tissue evidence="2">Liver</tissue>
    </source>
</reference>
<gene>
    <name evidence="2" type="ORF">NDU88_000980</name>
</gene>